<name>A0AA88V530_9ASTE</name>
<sequence length="101" mass="11113">MGTNIHQDLRRRPAEAMPPAFNTSLQGGLDLTLMEAMTSGTPVHVFSKRGVVDRGFVVSGGRRRQEASTGMQGLCSSKERGTSICVFVVYYGFLKLRYLDV</sequence>
<dbReference type="Proteomes" id="UP001188597">
    <property type="component" value="Unassembled WGS sequence"/>
</dbReference>
<dbReference type="EMBL" id="JAVXUP010002694">
    <property type="protein sequence ID" value="KAK3001900.1"/>
    <property type="molecule type" value="Genomic_DNA"/>
</dbReference>
<reference evidence="1" key="1">
    <citation type="submission" date="2022-12" db="EMBL/GenBank/DDBJ databases">
        <title>Draft genome assemblies for two species of Escallonia (Escalloniales).</title>
        <authorList>
            <person name="Chanderbali A."/>
            <person name="Dervinis C."/>
            <person name="Anghel I."/>
            <person name="Soltis D."/>
            <person name="Soltis P."/>
            <person name="Zapata F."/>
        </authorList>
    </citation>
    <scope>NUCLEOTIDE SEQUENCE</scope>
    <source>
        <strain evidence="1">UCBG64.0493</strain>
        <tissue evidence="1">Leaf</tissue>
    </source>
</reference>
<accession>A0AA88V530</accession>
<evidence type="ECO:0000313" key="2">
    <source>
        <dbReference type="Proteomes" id="UP001188597"/>
    </source>
</evidence>
<gene>
    <name evidence="1" type="ORF">RJ639_021636</name>
</gene>
<keyword evidence="2" id="KW-1185">Reference proteome</keyword>
<proteinExistence type="predicted"/>
<organism evidence="1 2">
    <name type="scientific">Escallonia herrerae</name>
    <dbReference type="NCBI Taxonomy" id="1293975"/>
    <lineage>
        <taxon>Eukaryota</taxon>
        <taxon>Viridiplantae</taxon>
        <taxon>Streptophyta</taxon>
        <taxon>Embryophyta</taxon>
        <taxon>Tracheophyta</taxon>
        <taxon>Spermatophyta</taxon>
        <taxon>Magnoliopsida</taxon>
        <taxon>eudicotyledons</taxon>
        <taxon>Gunneridae</taxon>
        <taxon>Pentapetalae</taxon>
        <taxon>asterids</taxon>
        <taxon>campanulids</taxon>
        <taxon>Escalloniales</taxon>
        <taxon>Escalloniaceae</taxon>
        <taxon>Escallonia</taxon>
    </lineage>
</organism>
<comment type="caution">
    <text evidence="1">The sequence shown here is derived from an EMBL/GenBank/DDBJ whole genome shotgun (WGS) entry which is preliminary data.</text>
</comment>
<evidence type="ECO:0000313" key="1">
    <source>
        <dbReference type="EMBL" id="KAK3001900.1"/>
    </source>
</evidence>
<protein>
    <submittedName>
        <fullName evidence="1">Uncharacterized protein</fullName>
    </submittedName>
</protein>
<dbReference type="AlphaFoldDB" id="A0AA88V530"/>